<sequence length="335" mass="38242">MTHTHTHRNHDSCLVSLPLFLHTDQVKSFQHGFWIGLSDRNPPGNFQWLGYQGQIIFTHWEKGEPSQTHYRGCVQLHRITWTIRDCEHKYGFICERFAECNKEKYGILCPKPCTPCLNINETCNRRTGQCFYGCEVGFQGATCEDACSNNTFGVNCSENCNPNCRGGSDRTCNSTTGECLYGCADGFVGDRCEIASSSQVIPLHYYHLALAFSLLLIGSLMLGILLPMLTDENTDDEGGNTDYRDYQNEERSRDSTLDTHSESKATYEYNSYWDRDFESWHGIGMKHSHSDLTAIDEISENMTSISTYEEKIQTHLDISKESRKRGDYTPEDLFE</sequence>
<comment type="caution">
    <text evidence="5">The sequence shown here is derived from an EMBL/GenBank/DDBJ whole genome shotgun (WGS) entry which is preliminary data.</text>
</comment>
<keyword evidence="3" id="KW-0472">Membrane</keyword>
<feature type="compositionally biased region" description="Basic and acidic residues" evidence="2">
    <location>
        <begin position="242"/>
        <end position="260"/>
    </location>
</feature>
<dbReference type="PANTHER" id="PTHR24043">
    <property type="entry name" value="SCAVENGER RECEPTOR CLASS F"/>
    <property type="match status" value="1"/>
</dbReference>
<feature type="region of interest" description="Disordered" evidence="2">
    <location>
        <begin position="231"/>
        <end position="260"/>
    </location>
</feature>
<keyword evidence="3" id="KW-0812">Transmembrane</keyword>
<feature type="domain" description="C-type lectin" evidence="4">
    <location>
        <begin position="12"/>
        <end position="95"/>
    </location>
</feature>
<protein>
    <submittedName>
        <fullName evidence="5">Multiple epidermal growth factor-like domains 10</fullName>
    </submittedName>
</protein>
<accession>A0AAV4IXT0</accession>
<feature type="transmembrane region" description="Helical" evidence="3">
    <location>
        <begin position="205"/>
        <end position="226"/>
    </location>
</feature>
<proteinExistence type="predicted"/>
<evidence type="ECO:0000259" key="4">
    <source>
        <dbReference type="PROSITE" id="PS50041"/>
    </source>
</evidence>
<gene>
    <name evidence="5" type="ORF">ElyMa_003147200</name>
</gene>
<evidence type="ECO:0000256" key="3">
    <source>
        <dbReference type="SAM" id="Phobius"/>
    </source>
</evidence>
<dbReference type="CDD" id="cd00037">
    <property type="entry name" value="CLECT"/>
    <property type="match status" value="1"/>
</dbReference>
<dbReference type="Gene3D" id="2.170.300.10">
    <property type="entry name" value="Tie2 ligand-binding domain superfamily"/>
    <property type="match status" value="1"/>
</dbReference>
<dbReference type="Pfam" id="PF00059">
    <property type="entry name" value="Lectin_C"/>
    <property type="match status" value="1"/>
</dbReference>
<keyword evidence="1" id="KW-0245">EGF-like domain</keyword>
<dbReference type="GO" id="GO:0005044">
    <property type="term" value="F:scavenger receptor activity"/>
    <property type="evidence" value="ECO:0007669"/>
    <property type="project" value="InterPro"/>
</dbReference>
<keyword evidence="3" id="KW-1133">Transmembrane helix</keyword>
<evidence type="ECO:0000313" key="6">
    <source>
        <dbReference type="Proteomes" id="UP000762676"/>
    </source>
</evidence>
<evidence type="ECO:0000256" key="1">
    <source>
        <dbReference type="ARBA" id="ARBA00022536"/>
    </source>
</evidence>
<dbReference type="PROSITE" id="PS50041">
    <property type="entry name" value="C_TYPE_LECTIN_2"/>
    <property type="match status" value="1"/>
</dbReference>
<dbReference type="Proteomes" id="UP000762676">
    <property type="component" value="Unassembled WGS sequence"/>
</dbReference>
<reference evidence="5 6" key="1">
    <citation type="journal article" date="2021" name="Elife">
        <title>Chloroplast acquisition without the gene transfer in kleptoplastic sea slugs, Plakobranchus ocellatus.</title>
        <authorList>
            <person name="Maeda T."/>
            <person name="Takahashi S."/>
            <person name="Yoshida T."/>
            <person name="Shimamura S."/>
            <person name="Takaki Y."/>
            <person name="Nagai Y."/>
            <person name="Toyoda A."/>
            <person name="Suzuki Y."/>
            <person name="Arimoto A."/>
            <person name="Ishii H."/>
            <person name="Satoh N."/>
            <person name="Nishiyama T."/>
            <person name="Hasebe M."/>
            <person name="Maruyama T."/>
            <person name="Minagawa J."/>
            <person name="Obokata J."/>
            <person name="Shigenobu S."/>
        </authorList>
    </citation>
    <scope>NUCLEOTIDE SEQUENCE [LARGE SCALE GENOMIC DNA]</scope>
</reference>
<dbReference type="PANTHER" id="PTHR24043:SF8">
    <property type="entry name" value="EGF-LIKE DOMAIN-CONTAINING PROTEIN"/>
    <property type="match status" value="1"/>
</dbReference>
<dbReference type="InterPro" id="IPR016187">
    <property type="entry name" value="CTDL_fold"/>
</dbReference>
<keyword evidence="6" id="KW-1185">Reference proteome</keyword>
<dbReference type="SUPFAM" id="SSF56436">
    <property type="entry name" value="C-type lectin-like"/>
    <property type="match status" value="1"/>
</dbReference>
<dbReference type="EMBL" id="BMAT01006488">
    <property type="protein sequence ID" value="GFS13826.1"/>
    <property type="molecule type" value="Genomic_DNA"/>
</dbReference>
<dbReference type="Gene3D" id="3.10.100.10">
    <property type="entry name" value="Mannose-Binding Protein A, subunit A"/>
    <property type="match status" value="1"/>
</dbReference>
<evidence type="ECO:0000256" key="2">
    <source>
        <dbReference type="SAM" id="MobiDB-lite"/>
    </source>
</evidence>
<dbReference type="InterPro" id="IPR042635">
    <property type="entry name" value="MEGF10/SREC1/2-like"/>
</dbReference>
<name>A0AAV4IXT0_9GAST</name>
<evidence type="ECO:0000313" key="5">
    <source>
        <dbReference type="EMBL" id="GFS13826.1"/>
    </source>
</evidence>
<organism evidence="5 6">
    <name type="scientific">Elysia marginata</name>
    <dbReference type="NCBI Taxonomy" id="1093978"/>
    <lineage>
        <taxon>Eukaryota</taxon>
        <taxon>Metazoa</taxon>
        <taxon>Spiralia</taxon>
        <taxon>Lophotrochozoa</taxon>
        <taxon>Mollusca</taxon>
        <taxon>Gastropoda</taxon>
        <taxon>Heterobranchia</taxon>
        <taxon>Euthyneura</taxon>
        <taxon>Panpulmonata</taxon>
        <taxon>Sacoglossa</taxon>
        <taxon>Placobranchoidea</taxon>
        <taxon>Plakobranchidae</taxon>
        <taxon>Elysia</taxon>
    </lineage>
</organism>
<dbReference type="InterPro" id="IPR001304">
    <property type="entry name" value="C-type_lectin-like"/>
</dbReference>
<dbReference type="InterPro" id="IPR016186">
    <property type="entry name" value="C-type_lectin-like/link_sf"/>
</dbReference>
<dbReference type="AlphaFoldDB" id="A0AAV4IXT0"/>